<dbReference type="Proteomes" id="UP000006968">
    <property type="component" value="Chromosome XV"/>
</dbReference>
<dbReference type="PANTHER" id="PTHR24343:SF137">
    <property type="entry name" value="SERINE_THREONINE-PROTEIN KINASE HRK1"/>
    <property type="match status" value="1"/>
</dbReference>
<comment type="catalytic activity">
    <reaction evidence="7">
        <text>L-threonyl-[protein] + ATP = O-phospho-L-threonyl-[protein] + ADP + H(+)</text>
        <dbReference type="Rhea" id="RHEA:46608"/>
        <dbReference type="Rhea" id="RHEA-COMP:11060"/>
        <dbReference type="Rhea" id="RHEA-COMP:11605"/>
        <dbReference type="ChEBI" id="CHEBI:15378"/>
        <dbReference type="ChEBI" id="CHEBI:30013"/>
        <dbReference type="ChEBI" id="CHEBI:30616"/>
        <dbReference type="ChEBI" id="CHEBI:61977"/>
        <dbReference type="ChEBI" id="CHEBI:456216"/>
        <dbReference type="EC" id="2.7.11.1"/>
    </reaction>
</comment>
<feature type="compositionally biased region" description="Low complexity" evidence="10">
    <location>
        <begin position="589"/>
        <end position="609"/>
    </location>
</feature>
<evidence type="ECO:0000256" key="4">
    <source>
        <dbReference type="ARBA" id="ARBA00022741"/>
    </source>
</evidence>
<feature type="compositionally biased region" description="Basic and acidic residues" evidence="10">
    <location>
        <begin position="500"/>
        <end position="528"/>
    </location>
</feature>
<feature type="compositionally biased region" description="Low complexity" evidence="10">
    <location>
        <begin position="59"/>
        <end position="95"/>
    </location>
</feature>
<organism evidence="12 13">
    <name type="scientific">Saccharomyces arboricola (strain H-6 / AS 2.3317 / CBS 10644)</name>
    <name type="common">Yeast</name>
    <dbReference type="NCBI Taxonomy" id="1160507"/>
    <lineage>
        <taxon>Eukaryota</taxon>
        <taxon>Fungi</taxon>
        <taxon>Dikarya</taxon>
        <taxon>Ascomycota</taxon>
        <taxon>Saccharomycotina</taxon>
        <taxon>Saccharomycetes</taxon>
        <taxon>Saccharomycetales</taxon>
        <taxon>Saccharomycetaceae</taxon>
        <taxon>Saccharomyces</taxon>
    </lineage>
</organism>
<dbReference type="PROSITE" id="PS50011">
    <property type="entry name" value="PROTEIN_KINASE_DOM"/>
    <property type="match status" value="1"/>
</dbReference>
<dbReference type="PANTHER" id="PTHR24343">
    <property type="entry name" value="SERINE/THREONINE KINASE"/>
    <property type="match status" value="1"/>
</dbReference>
<gene>
    <name evidence="12" type="ORF">SU7_3353</name>
</gene>
<protein>
    <recommendedName>
        <fullName evidence="1">non-specific serine/threonine protein kinase</fullName>
        <ecNumber evidence="1">2.7.11.1</ecNumber>
    </recommendedName>
</protein>
<evidence type="ECO:0000256" key="7">
    <source>
        <dbReference type="ARBA" id="ARBA00047899"/>
    </source>
</evidence>
<evidence type="ECO:0000256" key="9">
    <source>
        <dbReference type="PROSITE-ProRule" id="PRU10141"/>
    </source>
</evidence>
<dbReference type="PROSITE" id="PS00108">
    <property type="entry name" value="PROTEIN_KINASE_ST"/>
    <property type="match status" value="1"/>
</dbReference>
<evidence type="ECO:0000256" key="10">
    <source>
        <dbReference type="SAM" id="MobiDB-lite"/>
    </source>
</evidence>
<dbReference type="Pfam" id="PF00069">
    <property type="entry name" value="Pkinase"/>
    <property type="match status" value="1"/>
</dbReference>
<feature type="binding site" evidence="9">
    <location>
        <position position="249"/>
    </location>
    <ligand>
        <name>ATP</name>
        <dbReference type="ChEBI" id="CHEBI:30616"/>
    </ligand>
</feature>
<keyword evidence="13" id="KW-1185">Reference proteome</keyword>
<dbReference type="FunFam" id="1.10.510.10:FF:001502">
    <property type="entry name" value="Serine/threonine-protein kinase HRK1"/>
    <property type="match status" value="1"/>
</dbReference>
<comment type="catalytic activity">
    <reaction evidence="8">
        <text>L-seryl-[protein] + ATP = O-phospho-L-seryl-[protein] + ADP + H(+)</text>
        <dbReference type="Rhea" id="RHEA:17989"/>
        <dbReference type="Rhea" id="RHEA-COMP:9863"/>
        <dbReference type="Rhea" id="RHEA-COMP:11604"/>
        <dbReference type="ChEBI" id="CHEBI:15378"/>
        <dbReference type="ChEBI" id="CHEBI:29999"/>
        <dbReference type="ChEBI" id="CHEBI:30616"/>
        <dbReference type="ChEBI" id="CHEBI:83421"/>
        <dbReference type="ChEBI" id="CHEBI:456216"/>
        <dbReference type="EC" id="2.7.11.1"/>
    </reaction>
</comment>
<keyword evidence="5" id="KW-0418">Kinase</keyword>
<dbReference type="InterPro" id="IPR011009">
    <property type="entry name" value="Kinase-like_dom_sf"/>
</dbReference>
<feature type="region of interest" description="Disordered" evidence="10">
    <location>
        <begin position="489"/>
        <end position="547"/>
    </location>
</feature>
<feature type="region of interest" description="Disordered" evidence="10">
    <location>
        <begin position="1"/>
        <end position="32"/>
    </location>
</feature>
<evidence type="ECO:0000256" key="5">
    <source>
        <dbReference type="ARBA" id="ARBA00022777"/>
    </source>
</evidence>
<feature type="compositionally biased region" description="Polar residues" evidence="10">
    <location>
        <begin position="610"/>
        <end position="620"/>
    </location>
</feature>
<dbReference type="HOGENOM" id="CLU_000288_82_2_1"/>
<evidence type="ECO:0000256" key="8">
    <source>
        <dbReference type="ARBA" id="ARBA00048679"/>
    </source>
</evidence>
<dbReference type="FunFam" id="1.10.510.10:FF:001539">
    <property type="entry name" value="HRK1p Protein kinase"/>
    <property type="match status" value="1"/>
</dbReference>
<dbReference type="InterPro" id="IPR000719">
    <property type="entry name" value="Prot_kinase_dom"/>
</dbReference>
<dbReference type="OrthoDB" id="6513151at2759"/>
<sequence length="708" mass="80236">MPNLLSRNYFHGHHNDHHHDRDNSSNNPPQLIRSSKSFLNFIGRKQSNDSLRSDKSTDSMKSTTTTTNYTTTNINNSTHSHTNTTNIPTSSNNNNDTKHHHNISHGLHDYTSPASPKQTHSMAELKRFFRPSVNKKLSMSQLRSKKNSTHSPPPSKSTSTVNLNNHYRAQHPHGFTDHYAHTQSAIPPSTDSILSLSNNINIYHDDCILAQKYGKLGKLLGSGAGGSVKVLVRPTDGATFAVKEFRPRKPNESVKEYAKKCTAEFCIGSTLHHPNVIETVDVFSDSKQNKYYEVMEYCPIDFFAVVMTGKMSRGEINCCLKQLTEGVKYLHSMGLAHRDLKLDNCVMTSQGILKLIDFGSAVVFKYPFEDGVTLAHGIVGSDPYLAPEVITSTKSYDPQCVDIWSIGIIYCCMMLKRFPWKAPRDSDDNFKLYCMPDDIEHNYIESAKHHEELLKERKEKRQRFLNHDDCSTTNQLQPVNEANLKTAYNQLPTPAPTQDNKNDNKPEVGERNTKDDDSDDSDKNKETVQDINIESTKVNAKTDTNENVSVLHPVNADVDDHVNTDSHDNTDTIAHVKADCDTRPDTPAQNHQQPDQQHQQQQQHQDNPHSIASDNRQNLQHRGPHHKKIIHGPYRLLRLLPHASRPIMSRILQVDPKKRATLDDIFNDEWFASVEACTMDSKNKVIRAPGHHHTLVREENAHLETYKV</sequence>
<dbReference type="SMART" id="SM00220">
    <property type="entry name" value="S_TKc"/>
    <property type="match status" value="1"/>
</dbReference>
<reference evidence="12 13" key="1">
    <citation type="journal article" date="2013" name="BMC Genomics">
        <title>High quality de novo sequencing and assembly of the Saccharomyces arboricolus genome.</title>
        <authorList>
            <person name="Liti G."/>
            <person name="Nguyen Ba A.N."/>
            <person name="Blythe M."/>
            <person name="Mueller C.A."/>
            <person name="Bergstroem A."/>
            <person name="Cubillos F.A."/>
            <person name="Dafhnis-Calas F."/>
            <person name="Khoshraftar S."/>
            <person name="Malla S."/>
            <person name="Mehta N."/>
            <person name="Siow C.C."/>
            <person name="Warringer J."/>
            <person name="Moses A.M."/>
            <person name="Louis E.J."/>
            <person name="Nieduszynski C.A."/>
        </authorList>
    </citation>
    <scope>NUCLEOTIDE SEQUENCE [LARGE SCALE GENOMIC DNA]</scope>
    <source>
        <strain evidence="13">H-6 / AS 2.3317 / CBS 10644</strain>
    </source>
</reference>
<feature type="compositionally biased region" description="Polar residues" evidence="10">
    <location>
        <begin position="489"/>
        <end position="499"/>
    </location>
</feature>
<dbReference type="Gene3D" id="1.10.510.10">
    <property type="entry name" value="Transferase(Phosphotransferase) domain 1"/>
    <property type="match status" value="2"/>
</dbReference>
<keyword evidence="6 9" id="KW-0067">ATP-binding</keyword>
<dbReference type="GO" id="GO:0005524">
    <property type="term" value="F:ATP binding"/>
    <property type="evidence" value="ECO:0007669"/>
    <property type="project" value="UniProtKB-UniRule"/>
</dbReference>
<keyword evidence="4 9" id="KW-0547">Nucleotide-binding</keyword>
<feature type="compositionally biased region" description="Polar residues" evidence="10">
    <location>
        <begin position="112"/>
        <end position="121"/>
    </location>
</feature>
<evidence type="ECO:0000256" key="2">
    <source>
        <dbReference type="ARBA" id="ARBA00022527"/>
    </source>
</evidence>
<keyword evidence="3" id="KW-0808">Transferase</keyword>
<evidence type="ECO:0000313" key="12">
    <source>
        <dbReference type="EMBL" id="EJS41590.1"/>
    </source>
</evidence>
<comment type="caution">
    <text evidence="12">The sequence shown here is derived from an EMBL/GenBank/DDBJ whole genome shotgun (WGS) entry which is preliminary data.</text>
</comment>
<dbReference type="SUPFAM" id="SSF56112">
    <property type="entry name" value="Protein kinase-like (PK-like)"/>
    <property type="match status" value="1"/>
</dbReference>
<evidence type="ECO:0000313" key="13">
    <source>
        <dbReference type="Proteomes" id="UP000006968"/>
    </source>
</evidence>
<dbReference type="GO" id="GO:0004674">
    <property type="term" value="F:protein serine/threonine kinase activity"/>
    <property type="evidence" value="ECO:0007669"/>
    <property type="project" value="UniProtKB-KW"/>
</dbReference>
<dbReference type="EMBL" id="ALIE01000186">
    <property type="protein sequence ID" value="EJS41590.1"/>
    <property type="molecule type" value="Genomic_DNA"/>
</dbReference>
<dbReference type="InterPro" id="IPR017441">
    <property type="entry name" value="Protein_kinase_ATP_BS"/>
</dbReference>
<dbReference type="PROSITE" id="PS00107">
    <property type="entry name" value="PROTEIN_KINASE_ATP"/>
    <property type="match status" value="1"/>
</dbReference>
<proteinExistence type="predicted"/>
<accession>J8PHN2</accession>
<feature type="domain" description="Protein kinase" evidence="11">
    <location>
        <begin position="214"/>
        <end position="671"/>
    </location>
</feature>
<evidence type="ECO:0000256" key="1">
    <source>
        <dbReference type="ARBA" id="ARBA00012513"/>
    </source>
</evidence>
<feature type="region of interest" description="Disordered" evidence="10">
    <location>
        <begin position="580"/>
        <end position="627"/>
    </location>
</feature>
<keyword evidence="2" id="KW-0723">Serine/threonine-protein kinase</keyword>
<feature type="compositionally biased region" description="Polar residues" evidence="10">
    <location>
        <begin position="529"/>
        <end position="547"/>
    </location>
</feature>
<evidence type="ECO:0000259" key="11">
    <source>
        <dbReference type="PROSITE" id="PS50011"/>
    </source>
</evidence>
<name>J8PHN2_SACAR</name>
<dbReference type="EC" id="2.7.11.1" evidence="1"/>
<dbReference type="InterPro" id="IPR008271">
    <property type="entry name" value="Ser/Thr_kinase_AS"/>
</dbReference>
<feature type="region of interest" description="Disordered" evidence="10">
    <location>
        <begin position="45"/>
        <end position="162"/>
    </location>
</feature>
<evidence type="ECO:0000256" key="6">
    <source>
        <dbReference type="ARBA" id="ARBA00022840"/>
    </source>
</evidence>
<dbReference type="GO" id="GO:0005829">
    <property type="term" value="C:cytosol"/>
    <property type="evidence" value="ECO:0007669"/>
    <property type="project" value="TreeGrafter"/>
</dbReference>
<dbReference type="AlphaFoldDB" id="J8PHN2"/>
<evidence type="ECO:0000256" key="3">
    <source>
        <dbReference type="ARBA" id="ARBA00022679"/>
    </source>
</evidence>